<evidence type="ECO:0000256" key="1">
    <source>
        <dbReference type="ARBA" id="ARBA00006484"/>
    </source>
</evidence>
<comment type="similarity">
    <text evidence="1 2">Belongs to the short-chain dehydrogenases/reductases (SDR) family.</text>
</comment>
<dbReference type="InterPro" id="IPR002347">
    <property type="entry name" value="SDR_fam"/>
</dbReference>
<keyword evidence="5" id="KW-1185">Reference proteome</keyword>
<dbReference type="SUPFAM" id="SSF51735">
    <property type="entry name" value="NAD(P)-binding Rossmann-fold domains"/>
    <property type="match status" value="1"/>
</dbReference>
<dbReference type="InterPro" id="IPR036291">
    <property type="entry name" value="NAD(P)-bd_dom_sf"/>
</dbReference>
<dbReference type="EMBL" id="FXTP01000002">
    <property type="protein sequence ID" value="SMO41995.1"/>
    <property type="molecule type" value="Genomic_DNA"/>
</dbReference>
<dbReference type="PRINTS" id="PR00081">
    <property type="entry name" value="GDHRDH"/>
</dbReference>
<organism evidence="4 5">
    <name type="scientific">Gracilimonas mengyeensis</name>
    <dbReference type="NCBI Taxonomy" id="1302730"/>
    <lineage>
        <taxon>Bacteria</taxon>
        <taxon>Pseudomonadati</taxon>
        <taxon>Balneolota</taxon>
        <taxon>Balneolia</taxon>
        <taxon>Balneolales</taxon>
        <taxon>Balneolaceae</taxon>
        <taxon>Gracilimonas</taxon>
    </lineage>
</organism>
<evidence type="ECO:0000256" key="2">
    <source>
        <dbReference type="RuleBase" id="RU000363"/>
    </source>
</evidence>
<dbReference type="InterPro" id="IPR057326">
    <property type="entry name" value="KR_dom"/>
</dbReference>
<dbReference type="PRINTS" id="PR00080">
    <property type="entry name" value="SDRFAMILY"/>
</dbReference>
<feature type="domain" description="Ketoreductase" evidence="3">
    <location>
        <begin position="3"/>
        <end position="185"/>
    </location>
</feature>
<dbReference type="Gene3D" id="3.40.50.720">
    <property type="entry name" value="NAD(P)-binding Rossmann-like Domain"/>
    <property type="match status" value="1"/>
</dbReference>
<evidence type="ECO:0000313" key="5">
    <source>
        <dbReference type="Proteomes" id="UP000317557"/>
    </source>
</evidence>
<accession>A0A521B4K4</accession>
<dbReference type="RefSeq" id="WP_142453032.1">
    <property type="nucleotide sequence ID" value="NZ_FXTP01000002.1"/>
</dbReference>
<dbReference type="InterPro" id="IPR050259">
    <property type="entry name" value="SDR"/>
</dbReference>
<dbReference type="CDD" id="cd05233">
    <property type="entry name" value="SDR_c"/>
    <property type="match status" value="1"/>
</dbReference>
<dbReference type="Pfam" id="PF00106">
    <property type="entry name" value="adh_short"/>
    <property type="match status" value="1"/>
</dbReference>
<evidence type="ECO:0000259" key="3">
    <source>
        <dbReference type="SMART" id="SM00822"/>
    </source>
</evidence>
<proteinExistence type="inferred from homology"/>
<reference evidence="4 5" key="1">
    <citation type="submission" date="2017-05" db="EMBL/GenBank/DDBJ databases">
        <authorList>
            <person name="Varghese N."/>
            <person name="Submissions S."/>
        </authorList>
    </citation>
    <scope>NUCLEOTIDE SEQUENCE [LARGE SCALE GENOMIC DNA]</scope>
    <source>
        <strain evidence="4 5">DSM 21985</strain>
    </source>
</reference>
<dbReference type="OrthoDB" id="9787298at2"/>
<gene>
    <name evidence="4" type="ORF">SAMN06265219_1025</name>
</gene>
<dbReference type="AlphaFoldDB" id="A0A521B4K4"/>
<sequence>MNKTLLISGASRGIGYQTALKLANDGHHVIATARSKDKLNELAKAAKKGKIIPVVADLTEVAGIKRIANAAEDYDQIHGLVNNAGAVHRGPFMETDLSTWQHLMDVNLYAAVRLIKALKPKLKEGSHILNISSMSGYQGSLKFGGLTAYGAAKAAIAGLTEVLSAEFAEEKISINCLAIGAVQTEMLENAFPGFEAPVSPEQMGSYIADFVLDAHQFYNGKILPVALNDPD</sequence>
<protein>
    <submittedName>
        <fullName evidence="4">Short-chain dehydrogenase</fullName>
    </submittedName>
</protein>
<name>A0A521B4K4_9BACT</name>
<dbReference type="PANTHER" id="PTHR42879">
    <property type="entry name" value="3-OXOACYL-(ACYL-CARRIER-PROTEIN) REDUCTASE"/>
    <property type="match status" value="1"/>
</dbReference>
<dbReference type="Proteomes" id="UP000317557">
    <property type="component" value="Unassembled WGS sequence"/>
</dbReference>
<dbReference type="SMART" id="SM00822">
    <property type="entry name" value="PKS_KR"/>
    <property type="match status" value="1"/>
</dbReference>
<dbReference type="PANTHER" id="PTHR42879:SF2">
    <property type="entry name" value="3-OXOACYL-[ACYL-CARRIER-PROTEIN] REDUCTASE FABG"/>
    <property type="match status" value="1"/>
</dbReference>
<evidence type="ECO:0000313" key="4">
    <source>
        <dbReference type="EMBL" id="SMO41995.1"/>
    </source>
</evidence>